<name>A0AAD9B2C6_DISEL</name>
<dbReference type="InterPro" id="IPR048538">
    <property type="entry name" value="Rrn7_cyclin_C"/>
</dbReference>
<evidence type="ECO:0000259" key="7">
    <source>
        <dbReference type="SMART" id="SM01098"/>
    </source>
</evidence>
<dbReference type="GO" id="GO:0006398">
    <property type="term" value="P:mRNA 3'-end processing by stem-loop binding and cleavage"/>
    <property type="evidence" value="ECO:0007669"/>
    <property type="project" value="TreeGrafter"/>
</dbReference>
<sequence length="612" mass="67641">MQLGVVPDEYWQNHPELHDIPIYYASSLARKCMAVYQTYINAMNDKIRKAININNPFVFKHISNLKVGGGGPAGGGGGHSRGDKWCSMDHFDDIGPSVVMASPGMMQSGLSRELFESWCTDKRNGVIIAGYCVEGTLAKILVHGEQNEMARLKAALIREYEDNDEVDIEVHNPRNTEAVTLNFRGEKLAKVMGSLTDRKCVQGQRVSGILVKRNFNYHIVTPADLSNYTDLCMSTVTQTQAIPYSGPISLLVSQLRCLAGDVEQLEAERVTVRVFKSITLVHEAGMVLLEVRIHLKSFGGKHNTHGGKKEAFDMDLFVERLELMLHDMFGDDCVNFREGKDLSVTVDGVTATIDPETRRSREVVETTFTPGASRITTIGRGTRTKRTEGGRQWKVCEGFQFILRNQADALLSLGVTPLFKDAVLCPFWRIFLQKSRQAYVHDPVPSSSFRVGDSEASASETETIASSAASLAGSCSDVSQCSGSLDAASFLSARLRRSGSAVMSMRKTLALIHLALTWSREALTLSDLLRLVNEGHVPYVNAYQDLPEEMKLEGKDALIFRVQSVPTHRAVHKQAQALALFLKLPAFPPISRQSLLHPALLSVRYLTEANLP</sequence>
<feature type="non-terminal residue" evidence="8">
    <location>
        <position position="612"/>
    </location>
</feature>
<dbReference type="InterPro" id="IPR021718">
    <property type="entry name" value="CPSF73-100_C"/>
</dbReference>
<comment type="subcellular location">
    <subcellularLocation>
        <location evidence="1">Nucleus</location>
    </subcellularLocation>
</comment>
<dbReference type="InterPro" id="IPR050698">
    <property type="entry name" value="MBL"/>
</dbReference>
<keyword evidence="2" id="KW-0507">mRNA processing</keyword>
<evidence type="ECO:0000256" key="5">
    <source>
        <dbReference type="ARBA" id="ARBA00023242"/>
    </source>
</evidence>
<dbReference type="PANTHER" id="PTHR11203">
    <property type="entry name" value="CLEAVAGE AND POLYADENYLATION SPECIFICITY FACTOR FAMILY MEMBER"/>
    <property type="match status" value="1"/>
</dbReference>
<dbReference type="AlphaFoldDB" id="A0AAD9B2C6"/>
<gene>
    <name evidence="8" type="ORF">KUDE01_006933</name>
</gene>
<evidence type="ECO:0000256" key="1">
    <source>
        <dbReference type="ARBA" id="ARBA00004123"/>
    </source>
</evidence>
<dbReference type="Gene3D" id="3.40.50.10890">
    <property type="match status" value="1"/>
</dbReference>
<dbReference type="InterPro" id="IPR022712">
    <property type="entry name" value="Beta_Casp"/>
</dbReference>
<dbReference type="EMBL" id="JASDAP010000489">
    <property type="protein sequence ID" value="KAK1874708.1"/>
    <property type="molecule type" value="Genomic_DNA"/>
</dbReference>
<keyword evidence="4" id="KW-0378">Hydrolase</keyword>
<organism evidence="8 9">
    <name type="scientific">Dissostichus eleginoides</name>
    <name type="common">Patagonian toothfish</name>
    <name type="synonym">Dissostichus amissus</name>
    <dbReference type="NCBI Taxonomy" id="100907"/>
    <lineage>
        <taxon>Eukaryota</taxon>
        <taxon>Metazoa</taxon>
        <taxon>Chordata</taxon>
        <taxon>Craniata</taxon>
        <taxon>Vertebrata</taxon>
        <taxon>Euteleostomi</taxon>
        <taxon>Actinopterygii</taxon>
        <taxon>Neopterygii</taxon>
        <taxon>Teleostei</taxon>
        <taxon>Neoteleostei</taxon>
        <taxon>Acanthomorphata</taxon>
        <taxon>Eupercaria</taxon>
        <taxon>Perciformes</taxon>
        <taxon>Notothenioidei</taxon>
        <taxon>Nototheniidae</taxon>
        <taxon>Dissostichus</taxon>
    </lineage>
</organism>
<accession>A0AAD9B2C6</accession>
<keyword evidence="9" id="KW-1185">Reference proteome</keyword>
<dbReference type="GO" id="GO:0005847">
    <property type="term" value="C:mRNA cleavage and polyadenylation specificity factor complex"/>
    <property type="evidence" value="ECO:0007669"/>
    <property type="project" value="TreeGrafter"/>
</dbReference>
<keyword evidence="3" id="KW-0540">Nuclease</keyword>
<evidence type="ECO:0000256" key="3">
    <source>
        <dbReference type="ARBA" id="ARBA00022722"/>
    </source>
</evidence>
<evidence type="ECO:0000313" key="9">
    <source>
        <dbReference type="Proteomes" id="UP001228049"/>
    </source>
</evidence>
<dbReference type="SMART" id="SM01098">
    <property type="entry name" value="CPSF73-100_C"/>
    <property type="match status" value="1"/>
</dbReference>
<dbReference type="PANTHER" id="PTHR11203:SF11">
    <property type="entry name" value="CLEAVAGE AND POLYADENYLATION SPECIFICITY FACTOR SUBUNIT 3"/>
    <property type="match status" value="1"/>
</dbReference>
<dbReference type="SMART" id="SM01027">
    <property type="entry name" value="Beta-Casp"/>
    <property type="match status" value="1"/>
</dbReference>
<reference evidence="8" key="1">
    <citation type="submission" date="2023-04" db="EMBL/GenBank/DDBJ databases">
        <title>Chromosome-level genome of Chaenocephalus aceratus.</title>
        <authorList>
            <person name="Park H."/>
        </authorList>
    </citation>
    <scope>NUCLEOTIDE SEQUENCE</scope>
    <source>
        <strain evidence="8">DE</strain>
        <tissue evidence="8">Muscle</tissue>
    </source>
</reference>
<comment type="caution">
    <text evidence="8">The sequence shown here is derived from an EMBL/GenBank/DDBJ whole genome shotgun (WGS) entry which is preliminary data.</text>
</comment>
<dbReference type="Pfam" id="PF11718">
    <property type="entry name" value="CPSF73-100_C"/>
    <property type="match status" value="2"/>
</dbReference>
<evidence type="ECO:0000256" key="4">
    <source>
        <dbReference type="ARBA" id="ARBA00022801"/>
    </source>
</evidence>
<dbReference type="GO" id="GO:0004521">
    <property type="term" value="F:RNA endonuclease activity"/>
    <property type="evidence" value="ECO:0007669"/>
    <property type="project" value="TreeGrafter"/>
</dbReference>
<evidence type="ECO:0000313" key="8">
    <source>
        <dbReference type="EMBL" id="KAK1874708.1"/>
    </source>
</evidence>
<dbReference type="SUPFAM" id="SSF56281">
    <property type="entry name" value="Metallo-hydrolase/oxidoreductase"/>
    <property type="match status" value="1"/>
</dbReference>
<feature type="domain" description="Pre-mRNA 3'-end-processing endonuclease polyadenylation factor C-term" evidence="7">
    <location>
        <begin position="202"/>
        <end position="378"/>
    </location>
</feature>
<dbReference type="Pfam" id="PF20645">
    <property type="entry name" value="Rrn7_cyclin_C"/>
    <property type="match status" value="1"/>
</dbReference>
<proteinExistence type="predicted"/>
<dbReference type="GO" id="GO:0004534">
    <property type="term" value="F:5'-3' RNA exonuclease activity"/>
    <property type="evidence" value="ECO:0007669"/>
    <property type="project" value="TreeGrafter"/>
</dbReference>
<dbReference type="Proteomes" id="UP001228049">
    <property type="component" value="Unassembled WGS sequence"/>
</dbReference>
<dbReference type="GO" id="GO:0003723">
    <property type="term" value="F:RNA binding"/>
    <property type="evidence" value="ECO:0007669"/>
    <property type="project" value="TreeGrafter"/>
</dbReference>
<protein>
    <submittedName>
        <fullName evidence="8">Cleavage and polyadenylation specificity factor subunit 3</fullName>
    </submittedName>
</protein>
<keyword evidence="5" id="KW-0539">Nucleus</keyword>
<evidence type="ECO:0000256" key="2">
    <source>
        <dbReference type="ARBA" id="ARBA00022664"/>
    </source>
</evidence>
<dbReference type="Pfam" id="PF20644">
    <property type="entry name" value="Rrn7_cyclin_N"/>
    <property type="match status" value="1"/>
</dbReference>
<feature type="domain" description="Beta-Casp" evidence="6">
    <location>
        <begin position="8"/>
        <end position="141"/>
    </location>
</feature>
<dbReference type="Pfam" id="PF10996">
    <property type="entry name" value="Beta-Casp"/>
    <property type="match status" value="1"/>
</dbReference>
<evidence type="ECO:0000259" key="6">
    <source>
        <dbReference type="SMART" id="SM01027"/>
    </source>
</evidence>
<dbReference type="InterPro" id="IPR048540">
    <property type="entry name" value="Rrn7_cyclin_N"/>
</dbReference>
<dbReference type="InterPro" id="IPR036866">
    <property type="entry name" value="RibonucZ/Hydroxyglut_hydro"/>
</dbReference>